<proteinExistence type="predicted"/>
<dbReference type="EMBL" id="JAVREV010000007">
    <property type="protein sequence ID" value="MDT0444019.1"/>
    <property type="molecule type" value="Genomic_DNA"/>
</dbReference>
<comment type="caution">
    <text evidence="3">The sequence shown here is derived from an EMBL/GenBank/DDBJ whole genome shotgun (WGS) entry which is preliminary data.</text>
</comment>
<evidence type="ECO:0000256" key="1">
    <source>
        <dbReference type="SAM" id="MobiDB-lite"/>
    </source>
</evidence>
<accession>A0ABU2S6F6</accession>
<dbReference type="RefSeq" id="WP_311618305.1">
    <property type="nucleotide sequence ID" value="NZ_JAVREV010000007.1"/>
</dbReference>
<feature type="transmembrane region" description="Helical" evidence="2">
    <location>
        <begin position="149"/>
        <end position="178"/>
    </location>
</feature>
<feature type="compositionally biased region" description="Basic residues" evidence="1">
    <location>
        <begin position="11"/>
        <end position="20"/>
    </location>
</feature>
<keyword evidence="2" id="KW-1133">Transmembrane helix</keyword>
<evidence type="ECO:0000313" key="3">
    <source>
        <dbReference type="EMBL" id="MDT0444019.1"/>
    </source>
</evidence>
<dbReference type="Proteomes" id="UP001183615">
    <property type="component" value="Unassembled WGS sequence"/>
</dbReference>
<organism evidence="3 4">
    <name type="scientific">Streptomyces johnsoniae</name>
    <dbReference type="NCBI Taxonomy" id="3075532"/>
    <lineage>
        <taxon>Bacteria</taxon>
        <taxon>Bacillati</taxon>
        <taxon>Actinomycetota</taxon>
        <taxon>Actinomycetes</taxon>
        <taxon>Kitasatosporales</taxon>
        <taxon>Streptomycetaceae</taxon>
        <taxon>Streptomyces</taxon>
    </lineage>
</organism>
<gene>
    <name evidence="3" type="ORF">RM779_15655</name>
</gene>
<evidence type="ECO:0000313" key="4">
    <source>
        <dbReference type="Proteomes" id="UP001183615"/>
    </source>
</evidence>
<evidence type="ECO:0000256" key="2">
    <source>
        <dbReference type="SAM" id="Phobius"/>
    </source>
</evidence>
<protein>
    <recommendedName>
        <fullName evidence="5">Integral membrane protein</fullName>
    </recommendedName>
</protein>
<keyword evidence="2" id="KW-0812">Transmembrane</keyword>
<evidence type="ECO:0008006" key="5">
    <source>
        <dbReference type="Google" id="ProtNLM"/>
    </source>
</evidence>
<feature type="compositionally biased region" description="Pro residues" evidence="1">
    <location>
        <begin position="1"/>
        <end position="10"/>
    </location>
</feature>
<name>A0ABU2S6F6_9ACTN</name>
<keyword evidence="4" id="KW-1185">Reference proteome</keyword>
<feature type="region of interest" description="Disordered" evidence="1">
    <location>
        <begin position="1"/>
        <end position="41"/>
    </location>
</feature>
<feature type="transmembrane region" description="Helical" evidence="2">
    <location>
        <begin position="45"/>
        <end position="64"/>
    </location>
</feature>
<feature type="transmembrane region" description="Helical" evidence="2">
    <location>
        <begin position="102"/>
        <end position="123"/>
    </location>
</feature>
<feature type="transmembrane region" description="Helical" evidence="2">
    <location>
        <begin position="76"/>
        <end position="95"/>
    </location>
</feature>
<sequence length="192" mass="20765">MPFPDQPPQQPHHRPPHRPPHWPPHWPHQPHQPSRRPAAGRGRTLGLPPVAVIGLALIAAPRVVLHDLDVIEEGTAVNALFVFGPPVIWVAVAWWRRVANPFLTLLAVGLAYGVLLALGHQLFWERSFGDDPPALGGNLSDLDPTAQTVILRVFAVPSSLFTGVLVGAVSGLVAWGIARLTSNASASRTRSR</sequence>
<keyword evidence="2" id="KW-0472">Membrane</keyword>
<reference evidence="4" key="1">
    <citation type="submission" date="2023-07" db="EMBL/GenBank/DDBJ databases">
        <title>30 novel species of actinomycetes from the DSMZ collection.</title>
        <authorList>
            <person name="Nouioui I."/>
        </authorList>
    </citation>
    <scope>NUCLEOTIDE SEQUENCE [LARGE SCALE GENOMIC DNA]</scope>
    <source>
        <strain evidence="4">DSM 41886</strain>
    </source>
</reference>